<name>A0ABN2KYX5_9MICO</name>
<dbReference type="Proteomes" id="UP001500506">
    <property type="component" value="Unassembled WGS sequence"/>
</dbReference>
<proteinExistence type="predicted"/>
<comment type="caution">
    <text evidence="1">The sequence shown here is derived from an EMBL/GenBank/DDBJ whole genome shotgun (WGS) entry which is preliminary data.</text>
</comment>
<accession>A0ABN2KYX5</accession>
<gene>
    <name evidence="1" type="ORF">GCM10009747_33950</name>
</gene>
<protein>
    <recommendedName>
        <fullName evidence="3">Transcriptional regulator, AbiEi antitoxin, Type IV TA system</fullName>
    </recommendedName>
</protein>
<keyword evidence="2" id="KW-1185">Reference proteome</keyword>
<dbReference type="RefSeq" id="WP_232499650.1">
    <property type="nucleotide sequence ID" value="NZ_BAAANH010000008.1"/>
</dbReference>
<reference evidence="1 2" key="1">
    <citation type="journal article" date="2019" name="Int. J. Syst. Evol. Microbiol.">
        <title>The Global Catalogue of Microorganisms (GCM) 10K type strain sequencing project: providing services to taxonomists for standard genome sequencing and annotation.</title>
        <authorList>
            <consortium name="The Broad Institute Genomics Platform"/>
            <consortium name="The Broad Institute Genome Sequencing Center for Infectious Disease"/>
            <person name="Wu L."/>
            <person name="Ma J."/>
        </authorList>
    </citation>
    <scope>NUCLEOTIDE SEQUENCE [LARGE SCALE GENOMIC DNA]</scope>
    <source>
        <strain evidence="1 2">JCM 14319</strain>
    </source>
</reference>
<dbReference type="EMBL" id="BAAANH010000008">
    <property type="protein sequence ID" value="GAA1769957.1"/>
    <property type="molecule type" value="Genomic_DNA"/>
</dbReference>
<evidence type="ECO:0000313" key="2">
    <source>
        <dbReference type="Proteomes" id="UP001500506"/>
    </source>
</evidence>
<organism evidence="1 2">
    <name type="scientific">Agromyces humatus</name>
    <dbReference type="NCBI Taxonomy" id="279573"/>
    <lineage>
        <taxon>Bacteria</taxon>
        <taxon>Bacillati</taxon>
        <taxon>Actinomycetota</taxon>
        <taxon>Actinomycetes</taxon>
        <taxon>Micrococcales</taxon>
        <taxon>Microbacteriaceae</taxon>
        <taxon>Agromyces</taxon>
    </lineage>
</organism>
<evidence type="ECO:0008006" key="3">
    <source>
        <dbReference type="Google" id="ProtNLM"/>
    </source>
</evidence>
<sequence>MHAFPHTESGFILARDVRAVGQEAGLRAAVAAGEMVRTRRGVYRDATVARSEEARSERDALRYRADVLAAVEVLLAPTFTSFSAIALHGLPIFGRWPRDAYVLSGSSTGHRRKGLIAVASLRAAPGTTVVGGIRCTTVEYSLIQLCRHATLAAALTAVDAAVHTPRFGRARPLTTISRLRAEHRRLLPYHGSQRTEAVLGRATTEADTPLETVSRLVIEELGFAAPDLQHRLWLPELKQEAFIDFHWPDVSAGAEADGGGKYLAPALAAAGRWSPPGDGQRADPEVAATAAREAAAAVIKEKERENAVRRQLRAFDRWNWAETMARTPLAHRLMAMGVPRPRAPRMLLGDQDAPAARRIRRARRTTIAPATD</sequence>
<evidence type="ECO:0000313" key="1">
    <source>
        <dbReference type="EMBL" id="GAA1769957.1"/>
    </source>
</evidence>